<evidence type="ECO:0000313" key="3">
    <source>
        <dbReference type="Proteomes" id="UP001500665"/>
    </source>
</evidence>
<evidence type="ECO:0000256" key="1">
    <source>
        <dbReference type="SAM" id="MobiDB-lite"/>
    </source>
</evidence>
<feature type="region of interest" description="Disordered" evidence="1">
    <location>
        <begin position="1"/>
        <end position="30"/>
    </location>
</feature>
<sequence length="72" mass="7554">MSASSAVTGEAEGFPTSPVTGHRYSSESAPTRFFLEPRVVSVIRVTLMTPLTQGPRISPGQDNNGTPVPALP</sequence>
<comment type="caution">
    <text evidence="2">The sequence shown here is derived from an EMBL/GenBank/DDBJ whole genome shotgun (WGS) entry which is preliminary data.</text>
</comment>
<evidence type="ECO:0000313" key="2">
    <source>
        <dbReference type="EMBL" id="GAA0964658.1"/>
    </source>
</evidence>
<dbReference type="Proteomes" id="UP001500665">
    <property type="component" value="Unassembled WGS sequence"/>
</dbReference>
<dbReference type="EMBL" id="BAAAHH010000035">
    <property type="protein sequence ID" value="GAA0964658.1"/>
    <property type="molecule type" value="Genomic_DNA"/>
</dbReference>
<gene>
    <name evidence="2" type="ORF">GCM10009550_63030</name>
</gene>
<proteinExistence type="predicted"/>
<reference evidence="2 3" key="1">
    <citation type="journal article" date="2019" name="Int. J. Syst. Evol. Microbiol.">
        <title>The Global Catalogue of Microorganisms (GCM) 10K type strain sequencing project: providing services to taxonomists for standard genome sequencing and annotation.</title>
        <authorList>
            <consortium name="The Broad Institute Genomics Platform"/>
            <consortium name="The Broad Institute Genome Sequencing Center for Infectious Disease"/>
            <person name="Wu L."/>
            <person name="Ma J."/>
        </authorList>
    </citation>
    <scope>NUCLEOTIDE SEQUENCE [LARGE SCALE GENOMIC DNA]</scope>
    <source>
        <strain evidence="2 3">JCM 10696</strain>
    </source>
</reference>
<organism evidence="2 3">
    <name type="scientific">Actinocorallia libanotica</name>
    <dbReference type="NCBI Taxonomy" id="46162"/>
    <lineage>
        <taxon>Bacteria</taxon>
        <taxon>Bacillati</taxon>
        <taxon>Actinomycetota</taxon>
        <taxon>Actinomycetes</taxon>
        <taxon>Streptosporangiales</taxon>
        <taxon>Thermomonosporaceae</taxon>
        <taxon>Actinocorallia</taxon>
    </lineage>
</organism>
<feature type="region of interest" description="Disordered" evidence="1">
    <location>
        <begin position="50"/>
        <end position="72"/>
    </location>
</feature>
<name>A0ABN1RV07_9ACTN</name>
<keyword evidence="3" id="KW-1185">Reference proteome</keyword>
<protein>
    <submittedName>
        <fullName evidence="2">Uncharacterized protein</fullName>
    </submittedName>
</protein>
<accession>A0ABN1RV07</accession>